<gene>
    <name evidence="1" type="primary">NCL1_46364</name>
    <name evidence="1" type="ORF">TNCV_2619051</name>
</gene>
<evidence type="ECO:0000313" key="2">
    <source>
        <dbReference type="Proteomes" id="UP000887159"/>
    </source>
</evidence>
<sequence>MRPQHLPNHHGHNFANRVFRPNHHTHFQHEMPPSLPCGTCTRQSIPSAYHWKQQCPFNQTQLRQNPFTCDSFLVINSVSQSSENSVRTQCITNQRQHLSTEASSPEY</sequence>
<evidence type="ECO:0000313" key="1">
    <source>
        <dbReference type="EMBL" id="GFY35614.1"/>
    </source>
</evidence>
<proteinExistence type="predicted"/>
<dbReference type="AlphaFoldDB" id="A0A8X7BMH2"/>
<keyword evidence="2" id="KW-1185">Reference proteome</keyword>
<accession>A0A8X7BMH2</accession>
<organism evidence="1 2">
    <name type="scientific">Trichonephila clavipes</name>
    <name type="common">Golden silk orbweaver</name>
    <name type="synonym">Nephila clavipes</name>
    <dbReference type="NCBI Taxonomy" id="2585209"/>
    <lineage>
        <taxon>Eukaryota</taxon>
        <taxon>Metazoa</taxon>
        <taxon>Ecdysozoa</taxon>
        <taxon>Arthropoda</taxon>
        <taxon>Chelicerata</taxon>
        <taxon>Arachnida</taxon>
        <taxon>Araneae</taxon>
        <taxon>Araneomorphae</taxon>
        <taxon>Entelegynae</taxon>
        <taxon>Araneoidea</taxon>
        <taxon>Nephilidae</taxon>
        <taxon>Trichonephila</taxon>
    </lineage>
</organism>
<comment type="caution">
    <text evidence="1">The sequence shown here is derived from an EMBL/GenBank/DDBJ whole genome shotgun (WGS) entry which is preliminary data.</text>
</comment>
<dbReference type="EMBL" id="BMAU01021433">
    <property type="protein sequence ID" value="GFY35614.1"/>
    <property type="molecule type" value="Genomic_DNA"/>
</dbReference>
<reference evidence="1" key="1">
    <citation type="submission" date="2020-08" db="EMBL/GenBank/DDBJ databases">
        <title>Multicomponent nature underlies the extraordinary mechanical properties of spider dragline silk.</title>
        <authorList>
            <person name="Kono N."/>
            <person name="Nakamura H."/>
            <person name="Mori M."/>
            <person name="Yoshida Y."/>
            <person name="Ohtoshi R."/>
            <person name="Malay A.D."/>
            <person name="Moran D.A.P."/>
            <person name="Tomita M."/>
            <person name="Numata K."/>
            <person name="Arakawa K."/>
        </authorList>
    </citation>
    <scope>NUCLEOTIDE SEQUENCE</scope>
</reference>
<name>A0A8X7BMH2_TRICX</name>
<dbReference type="Proteomes" id="UP000887159">
    <property type="component" value="Unassembled WGS sequence"/>
</dbReference>
<protein>
    <submittedName>
        <fullName evidence="1">Uncharacterized protein</fullName>
    </submittedName>
</protein>